<dbReference type="Pfam" id="PF03629">
    <property type="entry name" value="SASA"/>
    <property type="match status" value="1"/>
</dbReference>
<feature type="domain" description="Sialate O-acetylesterase" evidence="2">
    <location>
        <begin position="292"/>
        <end position="398"/>
    </location>
</feature>
<evidence type="ECO:0000313" key="4">
    <source>
        <dbReference type="EMBL" id="XBH13827.1"/>
    </source>
</evidence>
<gene>
    <name evidence="3" type="ORF">P4G45_01320</name>
    <name evidence="4" type="ORF">P8936_01330</name>
</gene>
<dbReference type="PANTHER" id="PTHR22901">
    <property type="entry name" value="SIALATE O-ACETYLESTERASE"/>
    <property type="match status" value="1"/>
</dbReference>
<evidence type="ECO:0000313" key="3">
    <source>
        <dbReference type="EMBL" id="XBH10390.1"/>
    </source>
</evidence>
<dbReference type="RefSeq" id="WP_348267897.1">
    <property type="nucleotide sequence ID" value="NZ_CP121194.1"/>
</dbReference>
<dbReference type="InterPro" id="IPR005181">
    <property type="entry name" value="SASA"/>
</dbReference>
<dbReference type="GO" id="GO:0005975">
    <property type="term" value="P:carbohydrate metabolic process"/>
    <property type="evidence" value="ECO:0007669"/>
    <property type="project" value="TreeGrafter"/>
</dbReference>
<organism evidence="3">
    <name type="scientific">Edaphobacter paludis</name>
    <dbReference type="NCBI Taxonomy" id="3035702"/>
    <lineage>
        <taxon>Bacteria</taxon>
        <taxon>Pseudomonadati</taxon>
        <taxon>Acidobacteriota</taxon>
        <taxon>Terriglobia</taxon>
        <taxon>Terriglobales</taxon>
        <taxon>Acidobacteriaceae</taxon>
        <taxon>Edaphobacter</taxon>
    </lineage>
</organism>
<evidence type="ECO:0000259" key="2">
    <source>
        <dbReference type="Pfam" id="PF03629"/>
    </source>
</evidence>
<reference evidence="3" key="1">
    <citation type="submission" date="2023-03" db="EMBL/GenBank/DDBJ databases">
        <title>Edaphobacter sp.</title>
        <authorList>
            <person name="Huber K.J."/>
            <person name="Papendorf J."/>
            <person name="Pilke C."/>
            <person name="Bunk B."/>
            <person name="Sproeer C."/>
            <person name="Pester M."/>
        </authorList>
    </citation>
    <scope>NUCLEOTIDE SEQUENCE</scope>
    <source>
        <strain evidence="3">DSM 109919</strain>
        <strain evidence="4">DSM 109920</strain>
    </source>
</reference>
<dbReference type="InterPro" id="IPR039329">
    <property type="entry name" value="SIAE"/>
</dbReference>
<name>A0AAU7CYM8_9BACT</name>
<dbReference type="AlphaFoldDB" id="A0AAU7CYM8"/>
<protein>
    <submittedName>
        <fullName evidence="3">Sialate O-acetylesterase</fullName>
    </submittedName>
</protein>
<dbReference type="EMBL" id="CP121195">
    <property type="protein sequence ID" value="XBH13827.1"/>
    <property type="molecule type" value="Genomic_DNA"/>
</dbReference>
<dbReference type="SUPFAM" id="SSF52266">
    <property type="entry name" value="SGNH hydrolase"/>
    <property type="match status" value="1"/>
</dbReference>
<keyword evidence="1" id="KW-0378">Hydrolase</keyword>
<dbReference type="PANTHER" id="PTHR22901:SF0">
    <property type="entry name" value="SIALATE O-ACETYLESTERASE"/>
    <property type="match status" value="1"/>
</dbReference>
<dbReference type="Gene3D" id="3.40.50.1110">
    <property type="entry name" value="SGNH hydrolase"/>
    <property type="match status" value="1"/>
</dbReference>
<dbReference type="KEGG" id="epl:P4G45_01320"/>
<accession>A0AAU7CYM8</accession>
<dbReference type="EMBL" id="CP121194">
    <property type="protein sequence ID" value="XBH10390.1"/>
    <property type="molecule type" value="Genomic_DNA"/>
</dbReference>
<proteinExistence type="predicted"/>
<accession>A0AAU7D963</accession>
<dbReference type="GO" id="GO:0001681">
    <property type="term" value="F:sialate O-acetylesterase activity"/>
    <property type="evidence" value="ECO:0007669"/>
    <property type="project" value="InterPro"/>
</dbReference>
<sequence length="506" mass="54733">MLTQRLRFIGAGVLFLLPFATSAAAEIRLPHLFSDHTVLQREAPIHIWGWSQPEEKVTVRFHAQTRSAEANAEGEWSLWLMPEQAGGPYTLTAQGSSGGVDSAVTFSDILVGDVWVASGQSNMEFPLKGFGGNTVLKNGAQEIAQATVPQVRLLRIEHKSSDIPVEDVDGTWTLCTPETAANFSAVAYFFGREISQKEHVPIGLIDATWGGTPVASWISLDGIGADASLMPLFATRARFADEQSSVPRVEAAEKREDAAALGAHHALPKHPWHPDETSWVPAALFNGMISPMTPYSIKGVIWYQGESDSAPATGPIYAKSFSTMIGDWRSHWHEGNFPFLFVQISSYNSPGELWGIVRDQQRRTLAVSNTAMAVSLDVGTPDNVHPPDKQTVGARLAVAARGLVYGEAVDYSGPLFRQATRDGSGIRVWFDHAAGLRSKGGPLTGFEIAGADKQFVPAAAVIQGSSVEVTSSAVKNPEYVRYGWENVTAANLYNRAELPASTFTSE</sequence>
<evidence type="ECO:0000256" key="1">
    <source>
        <dbReference type="ARBA" id="ARBA00022801"/>
    </source>
</evidence>
<dbReference type="InterPro" id="IPR036514">
    <property type="entry name" value="SGNH_hydro_sf"/>
</dbReference>